<keyword evidence="1" id="KW-1133">Transmembrane helix</keyword>
<reference evidence="2" key="1">
    <citation type="journal article" date="2020" name="G3 (Bethesda)">
        <title>High-Quality Assemblies for Three Invasive Social Wasps from the &lt;i&gt;Vespula&lt;/i&gt; Genus.</title>
        <authorList>
            <person name="Harrop T.W.R."/>
            <person name="Guhlin J."/>
            <person name="McLaughlin G.M."/>
            <person name="Permina E."/>
            <person name="Stockwell P."/>
            <person name="Gilligan J."/>
            <person name="Le Lec M.F."/>
            <person name="Gruber M.A.M."/>
            <person name="Quinn O."/>
            <person name="Lovegrove M."/>
            <person name="Duncan E.J."/>
            <person name="Remnant E.J."/>
            <person name="Van Eeckhoven J."/>
            <person name="Graham B."/>
            <person name="Knapp R.A."/>
            <person name="Langford K.W."/>
            <person name="Kronenberg Z."/>
            <person name="Press M.O."/>
            <person name="Eacker S.M."/>
            <person name="Wilson-Rankin E.E."/>
            <person name="Purcell J."/>
            <person name="Lester P.J."/>
            <person name="Dearden P.K."/>
        </authorList>
    </citation>
    <scope>NUCLEOTIDE SEQUENCE</scope>
    <source>
        <strain evidence="2">Marl-1</strain>
    </source>
</reference>
<dbReference type="GO" id="GO:0003676">
    <property type="term" value="F:nucleic acid binding"/>
    <property type="evidence" value="ECO:0007669"/>
    <property type="project" value="InterPro"/>
</dbReference>
<organism evidence="2 3">
    <name type="scientific">Vespula vulgaris</name>
    <name type="common">Yellow jacket</name>
    <name type="synonym">Wasp</name>
    <dbReference type="NCBI Taxonomy" id="7454"/>
    <lineage>
        <taxon>Eukaryota</taxon>
        <taxon>Metazoa</taxon>
        <taxon>Ecdysozoa</taxon>
        <taxon>Arthropoda</taxon>
        <taxon>Hexapoda</taxon>
        <taxon>Insecta</taxon>
        <taxon>Pterygota</taxon>
        <taxon>Neoptera</taxon>
        <taxon>Endopterygota</taxon>
        <taxon>Hymenoptera</taxon>
        <taxon>Apocrita</taxon>
        <taxon>Aculeata</taxon>
        <taxon>Vespoidea</taxon>
        <taxon>Vespidae</taxon>
        <taxon>Vespinae</taxon>
        <taxon>Vespula</taxon>
    </lineage>
</organism>
<feature type="transmembrane region" description="Helical" evidence="1">
    <location>
        <begin position="116"/>
        <end position="139"/>
    </location>
</feature>
<keyword evidence="3" id="KW-1185">Reference proteome</keyword>
<comment type="caution">
    <text evidence="2">The sequence shown here is derived from an EMBL/GenBank/DDBJ whole genome shotgun (WGS) entry which is preliminary data.</text>
</comment>
<evidence type="ECO:0000313" key="2">
    <source>
        <dbReference type="EMBL" id="KAF7404936.1"/>
    </source>
</evidence>
<accession>A0A834KFQ2</accession>
<protein>
    <recommendedName>
        <fullName evidence="4">RRM domain-containing protein</fullName>
    </recommendedName>
</protein>
<evidence type="ECO:0008006" key="4">
    <source>
        <dbReference type="Google" id="ProtNLM"/>
    </source>
</evidence>
<evidence type="ECO:0000313" key="3">
    <source>
        <dbReference type="Proteomes" id="UP000614350"/>
    </source>
</evidence>
<proteinExistence type="predicted"/>
<dbReference type="AlphaFoldDB" id="A0A834KFQ2"/>
<keyword evidence="1" id="KW-0472">Membrane</keyword>
<evidence type="ECO:0000256" key="1">
    <source>
        <dbReference type="SAM" id="Phobius"/>
    </source>
</evidence>
<name>A0A834KFQ2_VESVU</name>
<dbReference type="InterPro" id="IPR035979">
    <property type="entry name" value="RBD_domain_sf"/>
</dbReference>
<dbReference type="SUPFAM" id="SSF54928">
    <property type="entry name" value="RNA-binding domain, RBD"/>
    <property type="match status" value="1"/>
</dbReference>
<dbReference type="Proteomes" id="UP000614350">
    <property type="component" value="Unassembled WGS sequence"/>
</dbReference>
<sequence length="189" mass="20940">MVEGLESNEQCQCGEETVGPRALCGRVHRQQHVQASAHYDMGTAYYYARILESPTPHWIYNDDLRGYPPGSRNEPYAFVEYADHASASAALGALHQRHFLDKILVSHPLDVTTNGIVSLVAFIILLSGTLPLLPSWHILMPRRVKVLSLTVASLVRGSKRTRGIGVNRGRWDPVGIANARICHSLVEYG</sequence>
<dbReference type="EMBL" id="JACSEA010000003">
    <property type="protein sequence ID" value="KAF7404936.1"/>
    <property type="molecule type" value="Genomic_DNA"/>
</dbReference>
<gene>
    <name evidence="2" type="ORF">HZH66_003842</name>
</gene>
<keyword evidence="1" id="KW-0812">Transmembrane</keyword>